<dbReference type="AlphaFoldDB" id="A0A4R6RHH0"/>
<dbReference type="Proteomes" id="UP000294547">
    <property type="component" value="Unassembled WGS sequence"/>
</dbReference>
<dbReference type="PANTHER" id="PTHR40254:SF1">
    <property type="entry name" value="BLR0577 PROTEIN"/>
    <property type="match status" value="1"/>
</dbReference>
<dbReference type="OrthoDB" id="101972at2"/>
<accession>A0A4R6RHH0</accession>
<dbReference type="PANTHER" id="PTHR40254">
    <property type="entry name" value="BLR0577 PROTEIN"/>
    <property type="match status" value="1"/>
</dbReference>
<evidence type="ECO:0000313" key="3">
    <source>
        <dbReference type="Proteomes" id="UP000294547"/>
    </source>
</evidence>
<organism evidence="2 3">
    <name type="scientific">Oharaeibacter diazotrophicus</name>
    <dbReference type="NCBI Taxonomy" id="1920512"/>
    <lineage>
        <taxon>Bacteria</taxon>
        <taxon>Pseudomonadati</taxon>
        <taxon>Pseudomonadota</taxon>
        <taxon>Alphaproteobacteria</taxon>
        <taxon>Hyphomicrobiales</taxon>
        <taxon>Pleomorphomonadaceae</taxon>
        <taxon>Oharaeibacter</taxon>
    </lineage>
</organism>
<dbReference type="InterPro" id="IPR038732">
    <property type="entry name" value="HpyO/CreE_NAD-binding"/>
</dbReference>
<dbReference type="EMBL" id="SNXY01000007">
    <property type="protein sequence ID" value="TDP85277.1"/>
    <property type="molecule type" value="Genomic_DNA"/>
</dbReference>
<evidence type="ECO:0000259" key="1">
    <source>
        <dbReference type="Pfam" id="PF13454"/>
    </source>
</evidence>
<dbReference type="Pfam" id="PF13454">
    <property type="entry name" value="NAD_binding_9"/>
    <property type="match status" value="1"/>
</dbReference>
<name>A0A4R6RHH0_9HYPH</name>
<protein>
    <submittedName>
        <fullName evidence="2">Putative NAD(P)/FAD-binding protein YdhS</fullName>
    </submittedName>
</protein>
<dbReference type="InterPro" id="IPR036188">
    <property type="entry name" value="FAD/NAD-bd_sf"/>
</dbReference>
<feature type="domain" description="FAD-dependent urate hydroxylase HpyO/Asp monooxygenase CreE-like FAD/NAD(P)-binding" evidence="1">
    <location>
        <begin position="5"/>
        <end position="157"/>
    </location>
</feature>
<dbReference type="RefSeq" id="WP_126541138.1">
    <property type="nucleotide sequence ID" value="NZ_BSPM01000004.1"/>
</dbReference>
<evidence type="ECO:0000313" key="2">
    <source>
        <dbReference type="EMBL" id="TDP85277.1"/>
    </source>
</evidence>
<dbReference type="Gene3D" id="3.50.50.60">
    <property type="entry name" value="FAD/NAD(P)-binding domain"/>
    <property type="match status" value="1"/>
</dbReference>
<dbReference type="InterPro" id="IPR052189">
    <property type="entry name" value="L-asp_N-monooxygenase_NS-form"/>
</dbReference>
<comment type="caution">
    <text evidence="2">The sequence shown here is derived from an EMBL/GenBank/DDBJ whole genome shotgun (WGS) entry which is preliminary data.</text>
</comment>
<gene>
    <name evidence="2" type="ORF">EDD54_2129</name>
</gene>
<proteinExistence type="predicted"/>
<reference evidence="2 3" key="1">
    <citation type="submission" date="2019-03" db="EMBL/GenBank/DDBJ databases">
        <title>Genomic Encyclopedia of Type Strains, Phase IV (KMG-IV): sequencing the most valuable type-strain genomes for metagenomic binning, comparative biology and taxonomic classification.</title>
        <authorList>
            <person name="Goeker M."/>
        </authorList>
    </citation>
    <scope>NUCLEOTIDE SEQUENCE [LARGE SCALE GENOMIC DNA]</scope>
    <source>
        <strain evidence="2 3">DSM 102969</strain>
    </source>
</reference>
<sequence>MKTVAIVGGGFTGAAVAFHLACASDARAVRIVVFEPRAKLGAGLAYGTDDPVHRINVPAAKMSLLPNDEAHFARWLAAGDRLAADPVAVRPDGSAFPARALFGDYVAAHLRPLVADGIVEHVREPVAGIARAGARWRVATASGARLDADVVVLATSHPPPVPPTVLREAEGAPGFVADATAAGALDALATDADVLVVGAGLTAADIVGTLRAQGHRGRITLVSRHGLRSRGHAPAGQAAVPRGDFVSRPATTALALLRRVRAEVRAAADEGLTWHPVFDALRLQGGAIWRALSIAERRRLVRHLRSFWDVHRFRIAPQLDELLVAELTAGRVEHVAGRVVGAAAEPGGGFAVEIRLRAGGTVVRRRFGALIVATGPAHGTVLASQPHLEGLAAAGVLKPDPIGLGIACDDGARALRADGKAEPDLFVAGPLARGTFGELMGLPQVTDHAVLVATAVARLVRPSTAAA</sequence>
<dbReference type="SUPFAM" id="SSF51905">
    <property type="entry name" value="FAD/NAD(P)-binding domain"/>
    <property type="match status" value="2"/>
</dbReference>
<keyword evidence="3" id="KW-1185">Reference proteome</keyword>